<gene>
    <name evidence="2" type="ORF">C1I99_07740</name>
</gene>
<accession>A0A2W2DBK8</accession>
<comment type="caution">
    <text evidence="2">The sequence shown here is derived from an EMBL/GenBank/DDBJ whole genome shotgun (WGS) entry which is preliminary data.</text>
</comment>
<dbReference type="OrthoDB" id="3402867at2"/>
<reference evidence="2 3" key="1">
    <citation type="submission" date="2018-01" db="EMBL/GenBank/DDBJ databases">
        <title>Draft genome sequence of Salinispora sp. 13K206.</title>
        <authorList>
            <person name="Sahin N."/>
            <person name="Saygin H."/>
            <person name="Ay H."/>
        </authorList>
    </citation>
    <scope>NUCLEOTIDE SEQUENCE [LARGE SCALE GENOMIC DNA]</scope>
    <source>
        <strain evidence="2 3">13K206</strain>
    </source>
</reference>
<protein>
    <submittedName>
        <fullName evidence="2">Uncharacterized protein</fullName>
    </submittedName>
</protein>
<name>A0A2W2DBK8_9ACTN</name>
<evidence type="ECO:0000313" key="3">
    <source>
        <dbReference type="Proteomes" id="UP000248749"/>
    </source>
</evidence>
<evidence type="ECO:0000313" key="2">
    <source>
        <dbReference type="EMBL" id="PZG01329.1"/>
    </source>
</evidence>
<organism evidence="2 3">
    <name type="scientific">Micromonospora deserti</name>
    <dbReference type="NCBI Taxonomy" id="2070366"/>
    <lineage>
        <taxon>Bacteria</taxon>
        <taxon>Bacillati</taxon>
        <taxon>Actinomycetota</taxon>
        <taxon>Actinomycetes</taxon>
        <taxon>Micromonosporales</taxon>
        <taxon>Micromonosporaceae</taxon>
        <taxon>Micromonospora</taxon>
    </lineage>
</organism>
<keyword evidence="3" id="KW-1185">Reference proteome</keyword>
<dbReference type="AlphaFoldDB" id="A0A2W2DBK8"/>
<dbReference type="EMBL" id="POUB01000032">
    <property type="protein sequence ID" value="PZG01329.1"/>
    <property type="molecule type" value="Genomic_DNA"/>
</dbReference>
<dbReference type="Proteomes" id="UP000248749">
    <property type="component" value="Unassembled WGS sequence"/>
</dbReference>
<proteinExistence type="predicted"/>
<feature type="region of interest" description="Disordered" evidence="1">
    <location>
        <begin position="1"/>
        <end position="41"/>
    </location>
</feature>
<evidence type="ECO:0000256" key="1">
    <source>
        <dbReference type="SAM" id="MobiDB-lite"/>
    </source>
</evidence>
<sequence length="114" mass="11134">MPGSGGTSPSAPAGRTRPPLSATTPPTIGAPSGPPSQPTDLRKAGVLAGRITRGCAGPCYGLVTDDGREYALHGPGMGTFATGSWVRVSVGPADPAVDCGPGTPASIVRISPVG</sequence>